<dbReference type="OrthoDB" id="9787933at2"/>
<dbReference type="EMBL" id="SHMC01000011">
    <property type="protein sequence ID" value="TAA20111.1"/>
    <property type="molecule type" value="Genomic_DNA"/>
</dbReference>
<organism evidence="1 2">
    <name type="scientific">Pseudoxanthomonas winnipegensis</name>
    <dbReference type="NCBI Taxonomy" id="2480810"/>
    <lineage>
        <taxon>Bacteria</taxon>
        <taxon>Pseudomonadati</taxon>
        <taxon>Pseudomonadota</taxon>
        <taxon>Gammaproteobacteria</taxon>
        <taxon>Lysobacterales</taxon>
        <taxon>Lysobacteraceae</taxon>
        <taxon>Pseudoxanthomonas</taxon>
    </lineage>
</organism>
<name>A0A4Q8L4B5_9GAMM</name>
<dbReference type="Gene3D" id="3.10.450.50">
    <property type="match status" value="1"/>
</dbReference>
<evidence type="ECO:0008006" key="3">
    <source>
        <dbReference type="Google" id="ProtNLM"/>
    </source>
</evidence>
<dbReference type="Pfam" id="PF07366">
    <property type="entry name" value="SnoaL"/>
    <property type="match status" value="1"/>
</dbReference>
<dbReference type="SUPFAM" id="SSF54427">
    <property type="entry name" value="NTF2-like"/>
    <property type="match status" value="1"/>
</dbReference>
<dbReference type="GO" id="GO:0030638">
    <property type="term" value="P:polyketide metabolic process"/>
    <property type="evidence" value="ECO:0007669"/>
    <property type="project" value="InterPro"/>
</dbReference>
<dbReference type="AlphaFoldDB" id="A0A4Q8L4B5"/>
<dbReference type="InterPro" id="IPR032710">
    <property type="entry name" value="NTF2-like_dom_sf"/>
</dbReference>
<dbReference type="RefSeq" id="WP_130553006.1">
    <property type="nucleotide sequence ID" value="NZ_SHMC01000011.1"/>
</dbReference>
<proteinExistence type="predicted"/>
<evidence type="ECO:0000313" key="2">
    <source>
        <dbReference type="Proteomes" id="UP000292627"/>
    </source>
</evidence>
<accession>A0A4Q8L4B5</accession>
<sequence>MRAIDVAWNVRDWNTYAGLLDDALVAHASGTAQPHDKARHVANAIAFCGAFPDARVVTTPYITLFAAEDGARTCSVARITGTADGDLTWLGDPAPVAAGRAFDTTFAAICHWRGGRVIGQRQYLDIDLMLRQLRGEPLTTHGAQAP</sequence>
<reference evidence="1 2" key="1">
    <citation type="submission" date="2019-02" db="EMBL/GenBank/DDBJ databases">
        <title>WGS of Pseudoxanthomonas species novum from clinical isolates.</title>
        <authorList>
            <person name="Bernier A.-M."/>
            <person name="Bernard K."/>
            <person name="Vachon A."/>
        </authorList>
    </citation>
    <scope>NUCLEOTIDE SEQUENCE [LARGE SCALE GENOMIC DNA]</scope>
    <source>
        <strain evidence="1 2">NML171200</strain>
    </source>
</reference>
<dbReference type="InterPro" id="IPR009959">
    <property type="entry name" value="Cyclase_SnoaL-like"/>
</dbReference>
<comment type="caution">
    <text evidence="1">The sequence shown here is derived from an EMBL/GenBank/DDBJ whole genome shotgun (WGS) entry which is preliminary data.</text>
</comment>
<dbReference type="Proteomes" id="UP000292627">
    <property type="component" value="Unassembled WGS sequence"/>
</dbReference>
<evidence type="ECO:0000313" key="1">
    <source>
        <dbReference type="EMBL" id="TAA20111.1"/>
    </source>
</evidence>
<gene>
    <name evidence="1" type="ORF">EA660_18940</name>
</gene>
<protein>
    <recommendedName>
        <fullName evidence="3">Ester cyclase</fullName>
    </recommendedName>
</protein>